<keyword evidence="3" id="KW-1185">Reference proteome</keyword>
<proteinExistence type="predicted"/>
<feature type="domain" description="Fe2OG dioxygenase" evidence="1">
    <location>
        <begin position="98"/>
        <end position="189"/>
    </location>
</feature>
<name>A0ABW4MXF1_9CAUL</name>
<dbReference type="PANTHER" id="PTHR12463:SF1">
    <property type="entry name" value="2-OXOGLUTARATE AND FE-DEPENDENT OXYGENASE FAMILY PROTEIN"/>
    <property type="match status" value="1"/>
</dbReference>
<dbReference type="EMBL" id="JBHUEY010000001">
    <property type="protein sequence ID" value="MFD1782233.1"/>
    <property type="molecule type" value="Genomic_DNA"/>
</dbReference>
<dbReference type="InterPro" id="IPR005123">
    <property type="entry name" value="Oxoglu/Fe-dep_dioxygenase_dom"/>
</dbReference>
<evidence type="ECO:0000313" key="2">
    <source>
        <dbReference type="EMBL" id="MFD1782233.1"/>
    </source>
</evidence>
<dbReference type="InterPro" id="IPR032857">
    <property type="entry name" value="ALKBH4"/>
</dbReference>
<dbReference type="PANTHER" id="PTHR12463">
    <property type="entry name" value="OXYGENASE-RELATED"/>
    <property type="match status" value="1"/>
</dbReference>
<evidence type="ECO:0000313" key="3">
    <source>
        <dbReference type="Proteomes" id="UP001597237"/>
    </source>
</evidence>
<reference evidence="3" key="1">
    <citation type="journal article" date="2019" name="Int. J. Syst. Evol. Microbiol.">
        <title>The Global Catalogue of Microorganisms (GCM) 10K type strain sequencing project: providing services to taxonomists for standard genome sequencing and annotation.</title>
        <authorList>
            <consortium name="The Broad Institute Genomics Platform"/>
            <consortium name="The Broad Institute Genome Sequencing Center for Infectious Disease"/>
            <person name="Wu L."/>
            <person name="Ma J."/>
        </authorList>
    </citation>
    <scope>NUCLEOTIDE SEQUENCE [LARGE SCALE GENOMIC DNA]</scope>
    <source>
        <strain evidence="3">DFY28</strain>
    </source>
</reference>
<dbReference type="Proteomes" id="UP001597237">
    <property type="component" value="Unassembled WGS sequence"/>
</dbReference>
<dbReference type="SUPFAM" id="SSF51197">
    <property type="entry name" value="Clavaminate synthase-like"/>
    <property type="match status" value="1"/>
</dbReference>
<accession>A0ABW4MXF1</accession>
<gene>
    <name evidence="2" type="ORF">ACFSC0_02415</name>
</gene>
<keyword evidence="2" id="KW-0560">Oxidoreductase</keyword>
<comment type="caution">
    <text evidence="2">The sequence shown here is derived from an EMBL/GenBank/DDBJ whole genome shotgun (WGS) entry which is preliminary data.</text>
</comment>
<dbReference type="Gene3D" id="2.60.120.590">
    <property type="entry name" value="Alpha-ketoglutarate-dependent dioxygenase AlkB-like"/>
    <property type="match status" value="1"/>
</dbReference>
<dbReference type="InterPro" id="IPR037151">
    <property type="entry name" value="AlkB-like_sf"/>
</dbReference>
<dbReference type="GO" id="GO:0051213">
    <property type="term" value="F:dioxygenase activity"/>
    <property type="evidence" value="ECO:0007669"/>
    <property type="project" value="UniProtKB-KW"/>
</dbReference>
<evidence type="ECO:0000259" key="1">
    <source>
        <dbReference type="PROSITE" id="PS51471"/>
    </source>
</evidence>
<dbReference type="InterPro" id="IPR027450">
    <property type="entry name" value="AlkB-like"/>
</dbReference>
<sequence length="193" mass="21663">MALAQPSLFDAPPQLPEGFRYQPELIGAEEEQALIGEFEALAFKAFEFHGFLGKRRVVSFGWRYDFNGGGLGRAEEVPVFLLPLRERAAAFAGLAPETLEHVMVSQYPPGAGIGWHKDRPDFDKVIGVSLAAPGLFRLRRRREGGFDRASLTVEPRSAYLIDGPARREWEHSIPPVEALRYSVTFRTLRPRRG</sequence>
<dbReference type="PROSITE" id="PS51471">
    <property type="entry name" value="FE2OG_OXY"/>
    <property type="match status" value="1"/>
</dbReference>
<dbReference type="RefSeq" id="WP_377280940.1">
    <property type="nucleotide sequence ID" value="NZ_JBHRSI010000003.1"/>
</dbReference>
<dbReference type="Pfam" id="PF13532">
    <property type="entry name" value="2OG-FeII_Oxy_2"/>
    <property type="match status" value="1"/>
</dbReference>
<organism evidence="2 3">
    <name type="scientific">Phenylobacterium terrae</name>
    <dbReference type="NCBI Taxonomy" id="2665495"/>
    <lineage>
        <taxon>Bacteria</taxon>
        <taxon>Pseudomonadati</taxon>
        <taxon>Pseudomonadota</taxon>
        <taxon>Alphaproteobacteria</taxon>
        <taxon>Caulobacterales</taxon>
        <taxon>Caulobacteraceae</taxon>
        <taxon>Phenylobacterium</taxon>
    </lineage>
</organism>
<keyword evidence="2" id="KW-0223">Dioxygenase</keyword>
<protein>
    <submittedName>
        <fullName evidence="2">Alpha-ketoglutarate-dependent dioxygenase AlkB</fullName>
    </submittedName>
</protein>